<evidence type="ECO:0000313" key="8">
    <source>
        <dbReference type="Proteomes" id="UP001161757"/>
    </source>
</evidence>
<dbReference type="Pfam" id="PF04900">
    <property type="entry name" value="Fcf1"/>
    <property type="match status" value="1"/>
</dbReference>
<dbReference type="GO" id="GO:0004540">
    <property type="term" value="F:RNA nuclease activity"/>
    <property type="evidence" value="ECO:0007669"/>
    <property type="project" value="UniProtKB-ARBA"/>
</dbReference>
<evidence type="ECO:0000256" key="1">
    <source>
        <dbReference type="ARBA" id="ARBA00004604"/>
    </source>
</evidence>
<dbReference type="SUPFAM" id="SSF88723">
    <property type="entry name" value="PIN domain-like"/>
    <property type="match status" value="1"/>
</dbReference>
<dbReference type="Proteomes" id="UP001161757">
    <property type="component" value="Unassembled WGS sequence"/>
</dbReference>
<dbReference type="CDD" id="cd09864">
    <property type="entry name" value="PIN_Fcf1-like"/>
    <property type="match status" value="1"/>
</dbReference>
<evidence type="ECO:0000259" key="6">
    <source>
        <dbReference type="SMART" id="SM00670"/>
    </source>
</evidence>
<evidence type="ECO:0000256" key="3">
    <source>
        <dbReference type="ARBA" id="ARBA00022552"/>
    </source>
</evidence>
<evidence type="ECO:0000256" key="4">
    <source>
        <dbReference type="ARBA" id="ARBA00023242"/>
    </source>
</evidence>
<keyword evidence="2" id="KW-0690">Ribosome biogenesis</keyword>
<evidence type="ECO:0000256" key="2">
    <source>
        <dbReference type="ARBA" id="ARBA00022517"/>
    </source>
</evidence>
<accession>A0AAN6EVR0</accession>
<dbReference type="InterPro" id="IPR006984">
    <property type="entry name" value="Fcf1/UTP23"/>
</dbReference>
<dbReference type="InterPro" id="IPR029060">
    <property type="entry name" value="PIN-like_dom_sf"/>
</dbReference>
<dbReference type="InterPro" id="IPR037503">
    <property type="entry name" value="Fcf1_PIN"/>
</dbReference>
<keyword evidence="3" id="KW-0698">rRNA processing</keyword>
<dbReference type="EMBL" id="JAJGCB010000006">
    <property type="protein sequence ID" value="KAJ8992223.1"/>
    <property type="molecule type" value="Genomic_DNA"/>
</dbReference>
<sequence>MGVQKKTRKFAQVKRIIGQRDARLKKNQETAKAAEKKNKNDDEVIREVPQVSSALFFQYNTALVPPYQVLVDTNFLSHTVQKKLDMLPTMMDCLYAKCTPIITDCVMAELEKLGPKYRIALRIARDERWERLKCGHKGTYADDCIVDRVARHKIYIVATNDRDLKRRIRKIPGVPIMSVARGKYVIERLPGEFRPLHALPDFTLFPQSSSLPSDILPYPVSHFALHVTTGK</sequence>
<reference evidence="7" key="1">
    <citation type="submission" date="2023-01" db="EMBL/GenBank/DDBJ databases">
        <title>Exophiala dermititidis isolated from Cystic Fibrosis Patient.</title>
        <authorList>
            <person name="Kurbessoian T."/>
            <person name="Crocker A."/>
            <person name="Murante D."/>
            <person name="Hogan D.A."/>
            <person name="Stajich J.E."/>
        </authorList>
    </citation>
    <scope>NUCLEOTIDE SEQUENCE</scope>
    <source>
        <strain evidence="7">Ex8</strain>
    </source>
</reference>
<dbReference type="SMART" id="SM00670">
    <property type="entry name" value="PINc"/>
    <property type="match status" value="1"/>
</dbReference>
<feature type="domain" description="PIN" evidence="6">
    <location>
        <begin position="67"/>
        <end position="166"/>
    </location>
</feature>
<dbReference type="GO" id="GO:0006364">
    <property type="term" value="P:rRNA processing"/>
    <property type="evidence" value="ECO:0007669"/>
    <property type="project" value="UniProtKB-KW"/>
</dbReference>
<proteinExistence type="inferred from homology"/>
<dbReference type="FunFam" id="3.40.50.1010:FF:000019">
    <property type="entry name" value="U3 small nucleolar RNA-associated protein 24"/>
    <property type="match status" value="1"/>
</dbReference>
<dbReference type="PANTHER" id="PTHR12416">
    <property type="entry name" value="RRNA-PROCESSING PROTEIN UTP23 HOMOLOG"/>
    <property type="match status" value="1"/>
</dbReference>
<comment type="similarity">
    <text evidence="5">Belongs to the UTP23/FCF1 family. FCF1 subfamily.</text>
</comment>
<gene>
    <name evidence="7" type="primary">FCF1</name>
    <name evidence="7" type="ORF">HRR80_004114</name>
</gene>
<evidence type="ECO:0000256" key="5">
    <source>
        <dbReference type="ARBA" id="ARBA00024026"/>
    </source>
</evidence>
<dbReference type="Gene3D" id="3.40.50.1010">
    <property type="entry name" value="5'-nuclease"/>
    <property type="match status" value="1"/>
</dbReference>
<comment type="caution">
    <text evidence="7">The sequence shown here is derived from an EMBL/GenBank/DDBJ whole genome shotgun (WGS) entry which is preliminary data.</text>
</comment>
<protein>
    <submittedName>
        <fullName evidence="7">rRNA-processing protein fcf1, variant 2</fullName>
    </submittedName>
</protein>
<comment type="subcellular location">
    <subcellularLocation>
        <location evidence="1">Nucleus</location>
        <location evidence="1">Nucleolus</location>
    </subcellularLocation>
</comment>
<dbReference type="GO" id="GO:0032040">
    <property type="term" value="C:small-subunit processome"/>
    <property type="evidence" value="ECO:0007669"/>
    <property type="project" value="InterPro"/>
</dbReference>
<keyword evidence="4" id="KW-0539">Nucleus</keyword>
<name>A0AAN6EVR0_EXODE</name>
<dbReference type="InterPro" id="IPR002716">
    <property type="entry name" value="PIN_dom"/>
</dbReference>
<evidence type="ECO:0000313" key="7">
    <source>
        <dbReference type="EMBL" id="KAJ8992223.1"/>
    </source>
</evidence>
<dbReference type="AlphaFoldDB" id="A0AAN6EVR0"/>
<organism evidence="7 8">
    <name type="scientific">Exophiala dermatitidis</name>
    <name type="common">Black yeast-like fungus</name>
    <name type="synonym">Wangiella dermatitidis</name>
    <dbReference type="NCBI Taxonomy" id="5970"/>
    <lineage>
        <taxon>Eukaryota</taxon>
        <taxon>Fungi</taxon>
        <taxon>Dikarya</taxon>
        <taxon>Ascomycota</taxon>
        <taxon>Pezizomycotina</taxon>
        <taxon>Eurotiomycetes</taxon>
        <taxon>Chaetothyriomycetidae</taxon>
        <taxon>Chaetothyriales</taxon>
        <taxon>Herpotrichiellaceae</taxon>
        <taxon>Exophiala</taxon>
    </lineage>
</organism>